<dbReference type="AlphaFoldDB" id="A0A4R0NZC0"/>
<dbReference type="Proteomes" id="UP000291485">
    <property type="component" value="Unassembled WGS sequence"/>
</dbReference>
<protein>
    <recommendedName>
        <fullName evidence="3">Collagen triple helix repeat-containing protein</fullName>
    </recommendedName>
</protein>
<evidence type="ECO:0000313" key="2">
    <source>
        <dbReference type="Proteomes" id="UP000291485"/>
    </source>
</evidence>
<evidence type="ECO:0008006" key="3">
    <source>
        <dbReference type="Google" id="ProtNLM"/>
    </source>
</evidence>
<evidence type="ECO:0000313" key="1">
    <source>
        <dbReference type="EMBL" id="TCD07143.1"/>
    </source>
</evidence>
<sequence length="289" mass="30858">MPILLRGADGAQGPTGPAGADGTIIYSGDYNPDPNLGKIGDFYFGRLVTRMFGPKTVSGWGAGTFLKGSDGTNGTNGTNGNTILSGGGSPQNTLGNNGDFYIDLSTYTMYGPKAGGVWSFPGMSLKGADGNSNVIALETADNVTFSWIVQTDNYVLRKQGVSFNDTTMVFNIPAANFTAAKTGVVMVYIRKNSGGGSYSWQQLNYTEKTNAYTVNYVSNLRVNAADAKVRISYNNPFVTHQSYPVDKVRIVIIPPSSIGTLGTIAPNQSPMLQAMQKLHLSDKDFIKIQ</sequence>
<proteinExistence type="predicted"/>
<name>A0A4R0NZC0_9SPHI</name>
<accession>A0A4R0NZC0</accession>
<gene>
    <name evidence="1" type="ORF">EZ449_15245</name>
</gene>
<dbReference type="EMBL" id="SJSN01000011">
    <property type="protein sequence ID" value="TCD07143.1"/>
    <property type="molecule type" value="Genomic_DNA"/>
</dbReference>
<reference evidence="1 2" key="1">
    <citation type="submission" date="2019-02" db="EMBL/GenBank/DDBJ databases">
        <title>Pedobacter sp. RP-3-11 sp. nov., isolated from Arctic soil.</title>
        <authorList>
            <person name="Dahal R.H."/>
        </authorList>
    </citation>
    <scope>NUCLEOTIDE SEQUENCE [LARGE SCALE GENOMIC DNA]</scope>
    <source>
        <strain evidence="1 2">RP-3-11</strain>
    </source>
</reference>
<dbReference type="OrthoDB" id="8457242at2"/>
<comment type="caution">
    <text evidence="1">The sequence shown here is derived from an EMBL/GenBank/DDBJ whole genome shotgun (WGS) entry which is preliminary data.</text>
</comment>
<keyword evidence="2" id="KW-1185">Reference proteome</keyword>
<organism evidence="1 2">
    <name type="scientific">Pedobacter frigidisoli</name>
    <dbReference type="NCBI Taxonomy" id="2530455"/>
    <lineage>
        <taxon>Bacteria</taxon>
        <taxon>Pseudomonadati</taxon>
        <taxon>Bacteroidota</taxon>
        <taxon>Sphingobacteriia</taxon>
        <taxon>Sphingobacteriales</taxon>
        <taxon>Sphingobacteriaceae</taxon>
        <taxon>Pedobacter</taxon>
    </lineage>
</organism>